<keyword evidence="2 4" id="KW-0378">Hydrolase</keyword>
<gene>
    <name evidence="4" type="ORF">M2A_1609</name>
</gene>
<comment type="similarity">
    <text evidence="1">Belongs to the 'GDXG' lipolytic enzyme family.</text>
</comment>
<proteinExistence type="inferred from homology"/>
<dbReference type="SUPFAM" id="SSF53474">
    <property type="entry name" value="alpha/beta-Hydrolases"/>
    <property type="match status" value="1"/>
</dbReference>
<dbReference type="STRING" id="1333998.M2A_1609"/>
<accession>A0A081BAP2</accession>
<organism evidence="4 5">
    <name type="scientific">Tepidicaulis marinus</name>
    <dbReference type="NCBI Taxonomy" id="1333998"/>
    <lineage>
        <taxon>Bacteria</taxon>
        <taxon>Pseudomonadati</taxon>
        <taxon>Pseudomonadota</taxon>
        <taxon>Alphaproteobacteria</taxon>
        <taxon>Hyphomicrobiales</taxon>
        <taxon>Parvibaculaceae</taxon>
        <taxon>Tepidicaulis</taxon>
    </lineage>
</organism>
<dbReference type="RefSeq" id="WP_045445581.1">
    <property type="nucleotide sequence ID" value="NZ_BBIO01000007.1"/>
</dbReference>
<dbReference type="EMBL" id="BBIO01000007">
    <property type="protein sequence ID" value="GAK45110.1"/>
    <property type="molecule type" value="Genomic_DNA"/>
</dbReference>
<protein>
    <submittedName>
        <fullName evidence="4">Alpha/beta hydrolase domain-containing protein</fullName>
    </submittedName>
</protein>
<dbReference type="PROSITE" id="PS01173">
    <property type="entry name" value="LIPASE_GDXG_HIS"/>
    <property type="match status" value="1"/>
</dbReference>
<dbReference type="Proteomes" id="UP000028702">
    <property type="component" value="Unassembled WGS sequence"/>
</dbReference>
<dbReference type="GO" id="GO:0004806">
    <property type="term" value="F:triacylglycerol lipase activity"/>
    <property type="evidence" value="ECO:0007669"/>
    <property type="project" value="TreeGrafter"/>
</dbReference>
<evidence type="ECO:0000256" key="2">
    <source>
        <dbReference type="ARBA" id="ARBA00022801"/>
    </source>
</evidence>
<dbReference type="PANTHER" id="PTHR48081:SF30">
    <property type="entry name" value="ACETYL-HYDROLASE LIPR-RELATED"/>
    <property type="match status" value="1"/>
</dbReference>
<keyword evidence="5" id="KW-1185">Reference proteome</keyword>
<name>A0A081BAP2_9HYPH</name>
<dbReference type="Pfam" id="PF07859">
    <property type="entry name" value="Abhydrolase_3"/>
    <property type="match status" value="1"/>
</dbReference>
<evidence type="ECO:0000256" key="1">
    <source>
        <dbReference type="ARBA" id="ARBA00010515"/>
    </source>
</evidence>
<dbReference type="Gene3D" id="3.40.50.1820">
    <property type="entry name" value="alpha/beta hydrolase"/>
    <property type="match status" value="1"/>
</dbReference>
<feature type="domain" description="Alpha/beta hydrolase fold-3" evidence="3">
    <location>
        <begin position="74"/>
        <end position="274"/>
    </location>
</feature>
<dbReference type="InterPro" id="IPR002168">
    <property type="entry name" value="Lipase_GDXG_HIS_AS"/>
</dbReference>
<dbReference type="PANTHER" id="PTHR48081">
    <property type="entry name" value="AB HYDROLASE SUPERFAMILY PROTEIN C4A8.06C"/>
    <property type="match status" value="1"/>
</dbReference>
<dbReference type="InterPro" id="IPR050300">
    <property type="entry name" value="GDXG_lipolytic_enzyme"/>
</dbReference>
<dbReference type="eggNOG" id="COG0657">
    <property type="taxonomic scope" value="Bacteria"/>
</dbReference>
<reference evidence="4 5" key="1">
    <citation type="submission" date="2014-07" db="EMBL/GenBank/DDBJ databases">
        <title>Tepidicaulis marinum gen. nov., sp. nov., a novel marine bacterium denitrifying nitrate to nitrous oxide strictly under microaerobic conditions.</title>
        <authorList>
            <person name="Takeuchi M."/>
            <person name="Yamagishi T."/>
            <person name="Kamagata Y."/>
            <person name="Oshima K."/>
            <person name="Hattori M."/>
            <person name="Katayama T."/>
            <person name="Hanada S."/>
            <person name="Tamaki H."/>
            <person name="Marumo K."/>
            <person name="Maeda H."/>
            <person name="Nedachi M."/>
            <person name="Iwasaki W."/>
            <person name="Suwa Y."/>
            <person name="Sakata S."/>
        </authorList>
    </citation>
    <scope>NUCLEOTIDE SEQUENCE [LARGE SCALE GENOMIC DNA]</scope>
    <source>
        <strain evidence="4 5">MA2</strain>
    </source>
</reference>
<dbReference type="InterPro" id="IPR013094">
    <property type="entry name" value="AB_hydrolase_3"/>
</dbReference>
<sequence length="305" mass="32408">MSEELRPIDKLKALVRQRSAERDNLPLEERRRAMDATLEVFGVPEGAEVNETELAGIKTDRIVPAGKTPQGRFLYFHGGGYVLGSPRSHRHMTALLALKTGRELVVPDYRLAPEHVFPAAVEDGLAAYRALLEEGHAPGDIVLGGDSAGGGLTLAVLIKAREEGLPMPAAACLISPWADLKCNSGAYESRAEADPMIDQSGIAEMAALYLGGAAAGDPLASPLFADLTGLPPLFIQVGDAEVLLDDSRVLAERAKAAGVDAMLDVWPEMIHVWHAYYPMLPEGGQALGDIAAYLAKIAGGKRLSA</sequence>
<dbReference type="AlphaFoldDB" id="A0A081BAP2"/>
<comment type="caution">
    <text evidence="4">The sequence shown here is derived from an EMBL/GenBank/DDBJ whole genome shotgun (WGS) entry which is preliminary data.</text>
</comment>
<dbReference type="InterPro" id="IPR029058">
    <property type="entry name" value="AB_hydrolase_fold"/>
</dbReference>
<evidence type="ECO:0000313" key="4">
    <source>
        <dbReference type="EMBL" id="GAK45110.1"/>
    </source>
</evidence>
<evidence type="ECO:0000313" key="5">
    <source>
        <dbReference type="Proteomes" id="UP000028702"/>
    </source>
</evidence>
<evidence type="ECO:0000259" key="3">
    <source>
        <dbReference type="Pfam" id="PF07859"/>
    </source>
</evidence>